<dbReference type="Pfam" id="PF12854">
    <property type="entry name" value="PPR_1"/>
    <property type="match status" value="1"/>
</dbReference>
<feature type="repeat" description="PPR" evidence="4">
    <location>
        <begin position="131"/>
        <end position="166"/>
    </location>
</feature>
<dbReference type="InterPro" id="IPR011990">
    <property type="entry name" value="TPR-like_helical_dom_sf"/>
</dbReference>
<dbReference type="NCBIfam" id="TIGR00756">
    <property type="entry name" value="PPR"/>
    <property type="match status" value="4"/>
</dbReference>
<dbReference type="Pfam" id="PF13812">
    <property type="entry name" value="PPR_3"/>
    <property type="match status" value="1"/>
</dbReference>
<comment type="caution">
    <text evidence="6">The sequence shown here is derived from an EMBL/GenBank/DDBJ whole genome shotgun (WGS) entry which is preliminary data.</text>
</comment>
<feature type="repeat" description="PPR" evidence="4">
    <location>
        <begin position="167"/>
        <end position="201"/>
    </location>
</feature>
<organism evidence="6 7">
    <name type="scientific">Dichanthelium oligosanthes</name>
    <dbReference type="NCBI Taxonomy" id="888268"/>
    <lineage>
        <taxon>Eukaryota</taxon>
        <taxon>Viridiplantae</taxon>
        <taxon>Streptophyta</taxon>
        <taxon>Embryophyta</taxon>
        <taxon>Tracheophyta</taxon>
        <taxon>Spermatophyta</taxon>
        <taxon>Magnoliopsida</taxon>
        <taxon>Liliopsida</taxon>
        <taxon>Poales</taxon>
        <taxon>Poaceae</taxon>
        <taxon>PACMAD clade</taxon>
        <taxon>Panicoideae</taxon>
        <taxon>Panicodae</taxon>
        <taxon>Paniceae</taxon>
        <taxon>Dichantheliinae</taxon>
        <taxon>Dichanthelium</taxon>
    </lineage>
</organism>
<name>A0A1E5WI88_9POAL</name>
<dbReference type="InterPro" id="IPR002885">
    <property type="entry name" value="PPR_rpt"/>
</dbReference>
<feature type="repeat" description="PPR" evidence="4">
    <location>
        <begin position="264"/>
        <end position="298"/>
    </location>
</feature>
<feature type="compositionally biased region" description="Pro residues" evidence="5">
    <location>
        <begin position="31"/>
        <end position="46"/>
    </location>
</feature>
<reference evidence="6 7" key="1">
    <citation type="submission" date="2016-09" db="EMBL/GenBank/DDBJ databases">
        <title>The draft genome of Dichanthelium oligosanthes: A C3 panicoid grass species.</title>
        <authorList>
            <person name="Studer A.J."/>
            <person name="Schnable J.C."/>
            <person name="Brutnell T.P."/>
        </authorList>
    </citation>
    <scope>NUCLEOTIDE SEQUENCE [LARGE SCALE GENOMIC DNA]</scope>
    <source>
        <strain evidence="7">cv. Kellogg 1175</strain>
        <tissue evidence="6">Leaf</tissue>
    </source>
</reference>
<dbReference type="PROSITE" id="PS51375">
    <property type="entry name" value="PPR"/>
    <property type="match status" value="5"/>
</dbReference>
<sequence length="384" mass="42571">MASSAHAAALLVPPFPSSSSSDDSDDAKTLPAPPVLDPEVASPPPQQQLKLQRCLDLERDCNLAMKALARAGDVDQVVDLFSELMLSAASAGAAPSVLCYNTLLNAQAEAGRAAETRMAFDGMLAAGVAPNASSFNILVKLYAWRTAEFHLAYDEIHGMRRHGVVPDVATYSTLVTGLCRVGKLDEAWGVLDWMLQEGCRPMVHTCTPIVQGYCCEGRIEEARKLIDFMEDAGCPPNAVTYNVLIRALSHFPFREEHRVNQCAAVVAYNTVMIRLCDMDRWSGVLELLADMIKKGISPNMRTFNIFIHSLCIRGKLSVAKNLVYNQGFPANVVTYNTLIHWFYYHGKDLLTVLIKRLVHSERIWNIIDALREVERQAHNGQEKR</sequence>
<proteinExistence type="inferred from homology"/>
<keyword evidence="2" id="KW-0677">Repeat</keyword>
<dbReference type="OrthoDB" id="185373at2759"/>
<evidence type="ECO:0000256" key="1">
    <source>
        <dbReference type="ARBA" id="ARBA00007626"/>
    </source>
</evidence>
<keyword evidence="3" id="KW-0809">Transit peptide</keyword>
<keyword evidence="7" id="KW-1185">Reference proteome</keyword>
<evidence type="ECO:0000256" key="4">
    <source>
        <dbReference type="PROSITE-ProRule" id="PRU00708"/>
    </source>
</evidence>
<dbReference type="Pfam" id="PF01535">
    <property type="entry name" value="PPR"/>
    <property type="match status" value="1"/>
</dbReference>
<feature type="repeat" description="PPR" evidence="4">
    <location>
        <begin position="96"/>
        <end position="130"/>
    </location>
</feature>
<dbReference type="STRING" id="888268.A0A1E5WI88"/>
<evidence type="ECO:0000256" key="3">
    <source>
        <dbReference type="ARBA" id="ARBA00022946"/>
    </source>
</evidence>
<dbReference type="PANTHER" id="PTHR47941">
    <property type="entry name" value="PENTATRICOPEPTIDE REPEAT-CONTAINING PROTEIN 3, MITOCHONDRIAL"/>
    <property type="match status" value="1"/>
</dbReference>
<feature type="region of interest" description="Disordered" evidence="5">
    <location>
        <begin position="1"/>
        <end position="47"/>
    </location>
</feature>
<dbReference type="Proteomes" id="UP000095767">
    <property type="component" value="Unassembled WGS sequence"/>
</dbReference>
<accession>A0A1E5WI88</accession>
<gene>
    <name evidence="6" type="ORF">BAE44_0001861</name>
</gene>
<dbReference type="Gene3D" id="1.25.40.10">
    <property type="entry name" value="Tetratricopeptide repeat domain"/>
    <property type="match status" value="3"/>
</dbReference>
<evidence type="ECO:0000313" key="7">
    <source>
        <dbReference type="Proteomes" id="UP000095767"/>
    </source>
</evidence>
<evidence type="ECO:0000313" key="6">
    <source>
        <dbReference type="EMBL" id="OEL37119.1"/>
    </source>
</evidence>
<dbReference type="AlphaFoldDB" id="A0A1E5WI88"/>
<comment type="similarity">
    <text evidence="1">Belongs to the PPR family. P subfamily.</text>
</comment>
<feature type="repeat" description="PPR" evidence="4">
    <location>
        <begin position="202"/>
        <end position="236"/>
    </location>
</feature>
<evidence type="ECO:0000256" key="5">
    <source>
        <dbReference type="SAM" id="MobiDB-lite"/>
    </source>
</evidence>
<protein>
    <submittedName>
        <fullName evidence="6">Pentatricopeptide repeat-containing protein</fullName>
    </submittedName>
</protein>
<dbReference type="EMBL" id="LWDX02006716">
    <property type="protein sequence ID" value="OEL37119.1"/>
    <property type="molecule type" value="Genomic_DNA"/>
</dbReference>
<dbReference type="Pfam" id="PF13041">
    <property type="entry name" value="PPR_2"/>
    <property type="match status" value="2"/>
</dbReference>
<evidence type="ECO:0000256" key="2">
    <source>
        <dbReference type="ARBA" id="ARBA00022737"/>
    </source>
</evidence>